<evidence type="ECO:0000256" key="1">
    <source>
        <dbReference type="SAM" id="MobiDB-lite"/>
    </source>
</evidence>
<comment type="caution">
    <text evidence="2">The sequence shown here is derived from an EMBL/GenBank/DDBJ whole genome shotgun (WGS) entry which is preliminary data.</text>
</comment>
<feature type="region of interest" description="Disordered" evidence="1">
    <location>
        <begin position="541"/>
        <end position="580"/>
    </location>
</feature>
<sequence length="608" mass="61265">MAPRSFPLTNTTGDAQGVGIVTTITGAPNYDFGFLSPNIGSWVLQNQYYSIDWAHVRVANSSLVFQGAPPQQTGWNKNGSCITWWDLPEEMGSQSGGSAQVEWATIVVDAPEPSFCTPHSTLASYVYAKLKRNALSEWLDAREISLQARDASGSGAPNPVTKTKVSYKPQPDGGQQPIYPNDKDPAKPEPLPTVNFDDPPTPPSPAQTPVNPIPAPSGQQQQQPPDQAVDSAVAKAIDSLFSGTKPNDPPPNGNPGNSQPIGAIIASAFGSLPSGNGNSGNGAPPSQGQINGVPYSVGSGGIVVGGSTYNPSNPTVIALPDGHTANIGPGGLSIDNGPIVPIVGGGSPTQGQVNGVPYSMAPGGIVISGTTFSVSQPTSVTLPGGQTMVIGPNGLVQIGGVTIPGLAGSSTWSGSVDGINYQINPDGTIVVNGQTLNLAQPTSITLPGGKVVTIGPNGINFGGTLIPFPSGLAFAMPTAMTIAGIPFSIGAGEVVIGGKTYSFPPGATGTTIVIDGKTISIGPNGIGFPSTTVPLTRSVTTTGASTTATSSGSTTTTTTTTSHTTSGTSTAPTPAKTTTKKGSAAGLKELLGSVLALELLAIFAISLL</sequence>
<feature type="compositionally biased region" description="Low complexity" evidence="1">
    <location>
        <begin position="216"/>
        <end position="227"/>
    </location>
</feature>
<keyword evidence="3" id="KW-1185">Reference proteome</keyword>
<accession>A0A9P8L3E0</accession>
<feature type="compositionally biased region" description="Low complexity" evidence="1">
    <location>
        <begin position="270"/>
        <end position="294"/>
    </location>
</feature>
<reference evidence="2" key="1">
    <citation type="submission" date="2021-03" db="EMBL/GenBank/DDBJ databases">
        <title>Comparative genomics and phylogenomic investigation of the class Geoglossomycetes provide insights into ecological specialization and systematics.</title>
        <authorList>
            <person name="Melie T."/>
            <person name="Pirro S."/>
            <person name="Miller A.N."/>
            <person name="Quandt A."/>
        </authorList>
    </citation>
    <scope>NUCLEOTIDE SEQUENCE</scope>
    <source>
        <strain evidence="2">GBOQ0MN5Z8</strain>
    </source>
</reference>
<proteinExistence type="predicted"/>
<protein>
    <submittedName>
        <fullName evidence="2">Uncharacterized protein</fullName>
    </submittedName>
</protein>
<dbReference type="Proteomes" id="UP000698800">
    <property type="component" value="Unassembled WGS sequence"/>
</dbReference>
<dbReference type="EMBL" id="JAGHQL010000067">
    <property type="protein sequence ID" value="KAH0541826.1"/>
    <property type="molecule type" value="Genomic_DNA"/>
</dbReference>
<dbReference type="OrthoDB" id="5420777at2759"/>
<organism evidence="2 3">
    <name type="scientific">Glutinoglossum americanum</name>
    <dbReference type="NCBI Taxonomy" id="1670608"/>
    <lineage>
        <taxon>Eukaryota</taxon>
        <taxon>Fungi</taxon>
        <taxon>Dikarya</taxon>
        <taxon>Ascomycota</taxon>
        <taxon>Pezizomycotina</taxon>
        <taxon>Geoglossomycetes</taxon>
        <taxon>Geoglossales</taxon>
        <taxon>Geoglossaceae</taxon>
        <taxon>Glutinoglossum</taxon>
    </lineage>
</organism>
<evidence type="ECO:0000313" key="3">
    <source>
        <dbReference type="Proteomes" id="UP000698800"/>
    </source>
</evidence>
<feature type="compositionally biased region" description="Pro residues" evidence="1">
    <location>
        <begin position="199"/>
        <end position="215"/>
    </location>
</feature>
<dbReference type="AlphaFoldDB" id="A0A9P8L3E0"/>
<evidence type="ECO:0000313" key="2">
    <source>
        <dbReference type="EMBL" id="KAH0541826.1"/>
    </source>
</evidence>
<name>A0A9P8L3E0_9PEZI</name>
<feature type="region of interest" description="Disordered" evidence="1">
    <location>
        <begin position="149"/>
        <end position="294"/>
    </location>
</feature>
<gene>
    <name evidence="2" type="ORF">FGG08_003709</name>
</gene>